<evidence type="ECO:0000313" key="1">
    <source>
        <dbReference type="EMBL" id="JAE23620.1"/>
    </source>
</evidence>
<name>A0A0A9GEX7_ARUDO</name>
<reference evidence="1" key="2">
    <citation type="journal article" date="2015" name="Data Brief">
        <title>Shoot transcriptome of the giant reed, Arundo donax.</title>
        <authorList>
            <person name="Barrero R.A."/>
            <person name="Guerrero F.D."/>
            <person name="Moolhuijzen P."/>
            <person name="Goolsby J.A."/>
            <person name="Tidwell J."/>
            <person name="Bellgard S.E."/>
            <person name="Bellgard M.I."/>
        </authorList>
    </citation>
    <scope>NUCLEOTIDE SEQUENCE</scope>
    <source>
        <tissue evidence="1">Shoot tissue taken approximately 20 cm above the soil surface</tissue>
    </source>
</reference>
<protein>
    <submittedName>
        <fullName evidence="1">Uncharacterized protein</fullName>
    </submittedName>
</protein>
<accession>A0A0A9GEX7</accession>
<reference evidence="1" key="1">
    <citation type="submission" date="2014-09" db="EMBL/GenBank/DDBJ databases">
        <authorList>
            <person name="Magalhaes I.L.F."/>
            <person name="Oliveira U."/>
            <person name="Santos F.R."/>
            <person name="Vidigal T.H.D.A."/>
            <person name="Brescovit A.D."/>
            <person name="Santos A.J."/>
        </authorList>
    </citation>
    <scope>NUCLEOTIDE SEQUENCE</scope>
    <source>
        <tissue evidence="1">Shoot tissue taken approximately 20 cm above the soil surface</tissue>
    </source>
</reference>
<dbReference type="AlphaFoldDB" id="A0A0A9GEX7"/>
<sequence>MYLSPPPPCSPSISQMPSDFFFLFVKERRNHPVIN</sequence>
<organism evidence="1">
    <name type="scientific">Arundo donax</name>
    <name type="common">Giant reed</name>
    <name type="synonym">Donax arundinaceus</name>
    <dbReference type="NCBI Taxonomy" id="35708"/>
    <lineage>
        <taxon>Eukaryota</taxon>
        <taxon>Viridiplantae</taxon>
        <taxon>Streptophyta</taxon>
        <taxon>Embryophyta</taxon>
        <taxon>Tracheophyta</taxon>
        <taxon>Spermatophyta</taxon>
        <taxon>Magnoliopsida</taxon>
        <taxon>Liliopsida</taxon>
        <taxon>Poales</taxon>
        <taxon>Poaceae</taxon>
        <taxon>PACMAD clade</taxon>
        <taxon>Arundinoideae</taxon>
        <taxon>Arundineae</taxon>
        <taxon>Arundo</taxon>
    </lineage>
</organism>
<proteinExistence type="predicted"/>
<dbReference type="EMBL" id="GBRH01174276">
    <property type="protein sequence ID" value="JAE23620.1"/>
    <property type="molecule type" value="Transcribed_RNA"/>
</dbReference>